<evidence type="ECO:0000313" key="7">
    <source>
        <dbReference type="Proteomes" id="UP000472263"/>
    </source>
</evidence>
<dbReference type="AlphaFoldDB" id="A0A668A0P9"/>
<protein>
    <recommendedName>
        <fullName evidence="5">Immunoglobulin V-set domain-containing protein</fullName>
    </recommendedName>
</protein>
<reference evidence="6" key="3">
    <citation type="submission" date="2025-09" db="UniProtKB">
        <authorList>
            <consortium name="Ensembl"/>
        </authorList>
    </citation>
    <scope>IDENTIFICATION</scope>
</reference>
<dbReference type="Gene3D" id="2.60.40.10">
    <property type="entry name" value="Immunoglobulins"/>
    <property type="match status" value="1"/>
</dbReference>
<dbReference type="Proteomes" id="UP000472263">
    <property type="component" value="Chromosome 1"/>
</dbReference>
<dbReference type="InterPro" id="IPR013106">
    <property type="entry name" value="Ig_V-set"/>
</dbReference>
<dbReference type="InterPro" id="IPR036179">
    <property type="entry name" value="Ig-like_dom_sf"/>
</dbReference>
<feature type="signal peptide" evidence="4">
    <location>
        <begin position="1"/>
        <end position="29"/>
    </location>
</feature>
<evidence type="ECO:0000256" key="4">
    <source>
        <dbReference type="SAM" id="SignalP"/>
    </source>
</evidence>
<dbReference type="PANTHER" id="PTHR11860:SF118">
    <property type="entry name" value="CMRF35-LIKE MOLECULE 3-RELATED"/>
    <property type="match status" value="1"/>
</dbReference>
<reference evidence="6" key="2">
    <citation type="submission" date="2025-08" db="UniProtKB">
        <authorList>
            <consortium name="Ensembl"/>
        </authorList>
    </citation>
    <scope>IDENTIFICATION</scope>
</reference>
<keyword evidence="3" id="KW-0472">Membrane</keyword>
<keyword evidence="4" id="KW-0732">Signal</keyword>
<evidence type="ECO:0000256" key="2">
    <source>
        <dbReference type="ARBA" id="ARBA00022692"/>
    </source>
</evidence>
<dbReference type="GO" id="GO:0005886">
    <property type="term" value="C:plasma membrane"/>
    <property type="evidence" value="ECO:0007669"/>
    <property type="project" value="TreeGrafter"/>
</dbReference>
<reference evidence="6" key="1">
    <citation type="submission" date="2019-06" db="EMBL/GenBank/DDBJ databases">
        <authorList>
            <consortium name="Wellcome Sanger Institute Data Sharing"/>
        </authorList>
    </citation>
    <scope>NUCLEOTIDE SEQUENCE [LARGE SCALE GENOMIC DNA]</scope>
</reference>
<proteinExistence type="predicted"/>
<accession>A0A668A0P9</accession>
<dbReference type="PANTHER" id="PTHR11860">
    <property type="entry name" value="POLYMERIC-IMMUNOGLOBULIN RECEPTOR"/>
    <property type="match status" value="1"/>
</dbReference>
<feature type="chain" id="PRO_5025373760" description="Immunoglobulin V-set domain-containing protein" evidence="4">
    <location>
        <begin position="30"/>
        <end position="182"/>
    </location>
</feature>
<dbReference type="InterPro" id="IPR050671">
    <property type="entry name" value="CD300_family_receptors"/>
</dbReference>
<dbReference type="GeneTree" id="ENSGT00940000159622"/>
<keyword evidence="7" id="KW-1185">Reference proteome</keyword>
<dbReference type="CDD" id="cd05716">
    <property type="entry name" value="IgV_pIgR_like"/>
    <property type="match status" value="1"/>
</dbReference>
<evidence type="ECO:0000256" key="3">
    <source>
        <dbReference type="ARBA" id="ARBA00023136"/>
    </source>
</evidence>
<name>A0A668A0P9_9TELE</name>
<dbReference type="SUPFAM" id="SSF48726">
    <property type="entry name" value="Immunoglobulin"/>
    <property type="match status" value="1"/>
</dbReference>
<dbReference type="GO" id="GO:0004888">
    <property type="term" value="F:transmembrane signaling receptor activity"/>
    <property type="evidence" value="ECO:0007669"/>
    <property type="project" value="TreeGrafter"/>
</dbReference>
<evidence type="ECO:0000259" key="5">
    <source>
        <dbReference type="Pfam" id="PF07686"/>
    </source>
</evidence>
<dbReference type="InterPro" id="IPR013783">
    <property type="entry name" value="Ig-like_fold"/>
</dbReference>
<sequence>MYSVFLWKWTKYKCCIYLISLFLFAPTEEGRSLSLRCEYPDSLRSNAKYFCRIDNTVFCQQLIKTAKHDQRVRDGRFSLFDNSTGRVFIVTMDRLTLGDSGFYNCGVDISLGRDHLSEMQLIISPGCVCVCVCARICSCVCSCMYLHKHLFAVMYICLFQQQQPFQRASSTAVSYICMPVYV</sequence>
<dbReference type="Ensembl" id="ENSMMDT00005049370.1">
    <property type="protein sequence ID" value="ENSMMDP00005048420.1"/>
    <property type="gene ID" value="ENSMMDG00005022019.1"/>
</dbReference>
<dbReference type="InParanoid" id="A0A668A0P9"/>
<evidence type="ECO:0000256" key="1">
    <source>
        <dbReference type="ARBA" id="ARBA00004370"/>
    </source>
</evidence>
<evidence type="ECO:0000313" key="6">
    <source>
        <dbReference type="Ensembl" id="ENSMMDP00005048420.1"/>
    </source>
</evidence>
<feature type="domain" description="Immunoglobulin V-set" evidence="5">
    <location>
        <begin position="28"/>
        <end position="109"/>
    </location>
</feature>
<organism evidence="6 7">
    <name type="scientific">Myripristis murdjan</name>
    <name type="common">pinecone soldierfish</name>
    <dbReference type="NCBI Taxonomy" id="586833"/>
    <lineage>
        <taxon>Eukaryota</taxon>
        <taxon>Metazoa</taxon>
        <taxon>Chordata</taxon>
        <taxon>Craniata</taxon>
        <taxon>Vertebrata</taxon>
        <taxon>Euteleostomi</taxon>
        <taxon>Actinopterygii</taxon>
        <taxon>Neopterygii</taxon>
        <taxon>Teleostei</taxon>
        <taxon>Neoteleostei</taxon>
        <taxon>Acanthomorphata</taxon>
        <taxon>Holocentriformes</taxon>
        <taxon>Holocentridae</taxon>
        <taxon>Myripristis</taxon>
    </lineage>
</organism>
<keyword evidence="2" id="KW-0812">Transmembrane</keyword>
<comment type="subcellular location">
    <subcellularLocation>
        <location evidence="1">Membrane</location>
    </subcellularLocation>
</comment>
<dbReference type="Pfam" id="PF07686">
    <property type="entry name" value="V-set"/>
    <property type="match status" value="1"/>
</dbReference>